<evidence type="ECO:0000256" key="2">
    <source>
        <dbReference type="ARBA" id="ARBA00022695"/>
    </source>
</evidence>
<keyword evidence="1" id="KW-0808">Transferase</keyword>
<proteinExistence type="predicted"/>
<dbReference type="InterPro" id="IPR029044">
    <property type="entry name" value="Nucleotide-diphossugar_trans"/>
</dbReference>
<dbReference type="SUPFAM" id="SSF53448">
    <property type="entry name" value="Nucleotide-diphospho-sugar transferases"/>
    <property type="match status" value="1"/>
</dbReference>
<protein>
    <recommendedName>
        <fullName evidence="6">2-phospho-L-lactate guanylyltransferase</fullName>
    </recommendedName>
</protein>
<evidence type="ECO:0000313" key="5">
    <source>
        <dbReference type="EMBL" id="KGA19130.1"/>
    </source>
</evidence>
<comment type="caution">
    <text evidence="5">The sequence shown here is derived from an EMBL/GenBank/DDBJ whole genome shotgun (WGS) entry which is preliminary data.</text>
</comment>
<sequence>MASDLIDELLQVSNIASITVVGVDHRLITDAANPRLTSFEIAEPVDINSDLNIAIGANNRIAIFLPDLPSITPLEISTALEMASHNRTSFIADQNAIGSTAFFSTAGKVRTYFGANSAAAHRAAQAVELSHPTFRGIKADCDDWSDLLALNTSDLGHATRALMEHHLQK</sequence>
<reference evidence="5" key="1">
    <citation type="submission" date="2014-06" db="EMBL/GenBank/DDBJ databases">
        <title>Key roles for freshwater Actinobacteria revealed by deep metagenomic sequencing.</title>
        <authorList>
            <person name="Ghai R."/>
            <person name="Mizuno C.M."/>
            <person name="Picazo A."/>
            <person name="Camacho A."/>
            <person name="Rodriguez-Valera F."/>
        </authorList>
    </citation>
    <scope>NUCLEOTIDE SEQUENCE</scope>
</reference>
<evidence type="ECO:0000256" key="1">
    <source>
        <dbReference type="ARBA" id="ARBA00022679"/>
    </source>
</evidence>
<dbReference type="PANTHER" id="PTHR40392:SF1">
    <property type="entry name" value="2-PHOSPHO-L-LACTATE GUANYLYLTRANSFERASE"/>
    <property type="match status" value="1"/>
</dbReference>
<organism evidence="5">
    <name type="scientific">freshwater metagenome</name>
    <dbReference type="NCBI Taxonomy" id="449393"/>
    <lineage>
        <taxon>unclassified sequences</taxon>
        <taxon>metagenomes</taxon>
        <taxon>ecological metagenomes</taxon>
    </lineage>
</organism>
<gene>
    <name evidence="5" type="ORF">GM51_7060</name>
</gene>
<dbReference type="AlphaFoldDB" id="A0A094Q4Q4"/>
<accession>A0A094Q4Q4</accession>
<evidence type="ECO:0008006" key="6">
    <source>
        <dbReference type="Google" id="ProtNLM"/>
    </source>
</evidence>
<dbReference type="GO" id="GO:0005525">
    <property type="term" value="F:GTP binding"/>
    <property type="evidence" value="ECO:0007669"/>
    <property type="project" value="UniProtKB-KW"/>
</dbReference>
<dbReference type="EMBL" id="JNSL01000034">
    <property type="protein sequence ID" value="KGA19130.1"/>
    <property type="molecule type" value="Genomic_DNA"/>
</dbReference>
<keyword evidence="4" id="KW-0342">GTP-binding</keyword>
<evidence type="ECO:0000256" key="4">
    <source>
        <dbReference type="ARBA" id="ARBA00023134"/>
    </source>
</evidence>
<name>A0A094Q4Q4_9ZZZZ</name>
<dbReference type="InterPro" id="IPR002835">
    <property type="entry name" value="CofC"/>
</dbReference>
<dbReference type="PANTHER" id="PTHR40392">
    <property type="entry name" value="2-PHOSPHO-L-LACTATE GUANYLYLTRANSFERASE"/>
    <property type="match status" value="1"/>
</dbReference>
<dbReference type="GO" id="GO:0043814">
    <property type="term" value="F:phospholactate guanylyltransferase activity"/>
    <property type="evidence" value="ECO:0007669"/>
    <property type="project" value="InterPro"/>
</dbReference>
<dbReference type="Gene3D" id="3.90.550.10">
    <property type="entry name" value="Spore Coat Polysaccharide Biosynthesis Protein SpsA, Chain A"/>
    <property type="match status" value="1"/>
</dbReference>
<evidence type="ECO:0000256" key="3">
    <source>
        <dbReference type="ARBA" id="ARBA00022741"/>
    </source>
</evidence>
<keyword evidence="2" id="KW-0548">Nucleotidyltransferase</keyword>
<keyword evidence="3" id="KW-0547">Nucleotide-binding</keyword>